<evidence type="ECO:0000256" key="2">
    <source>
        <dbReference type="ARBA" id="ARBA00022737"/>
    </source>
</evidence>
<dbReference type="InterPro" id="IPR002939">
    <property type="entry name" value="DnaJ_C"/>
</dbReference>
<dbReference type="GO" id="GO:0008270">
    <property type="term" value="F:zinc ion binding"/>
    <property type="evidence" value="ECO:0007669"/>
    <property type="project" value="UniProtKB-KW"/>
</dbReference>
<evidence type="ECO:0000256" key="1">
    <source>
        <dbReference type="ARBA" id="ARBA00022723"/>
    </source>
</evidence>
<accession>A0A1F7HBL9</accession>
<comment type="caution">
    <text evidence="6">The sequence shown here is derived from an EMBL/GenBank/DDBJ whole genome shotgun (WGS) entry which is preliminary data.</text>
</comment>
<keyword evidence="2" id="KW-0677">Repeat</keyword>
<dbReference type="CDD" id="cd06257">
    <property type="entry name" value="DnaJ"/>
    <property type="match status" value="1"/>
</dbReference>
<dbReference type="CDD" id="cd10747">
    <property type="entry name" value="DnaJ_C"/>
    <property type="match status" value="1"/>
</dbReference>
<dbReference type="SUPFAM" id="SSF46565">
    <property type="entry name" value="Chaperone J-domain"/>
    <property type="match status" value="1"/>
</dbReference>
<keyword evidence="3" id="KW-0863">Zinc-finger</keyword>
<dbReference type="SMART" id="SM00271">
    <property type="entry name" value="DnaJ"/>
    <property type="match status" value="1"/>
</dbReference>
<evidence type="ECO:0000313" key="7">
    <source>
        <dbReference type="Proteomes" id="UP000177027"/>
    </source>
</evidence>
<dbReference type="SUPFAM" id="SSF49493">
    <property type="entry name" value="HSP40/DnaJ peptide-binding domain"/>
    <property type="match status" value="2"/>
</dbReference>
<sequence length="297" mass="33122">MTGDFYSILGVSNNATKAEIKSAYRKLALQWHPDRNKTPEATDKFKQINNAYEVLSDEAKRKTYDQMGHDSYVKYGSKVGSQGVGGQGSPFGGAHQSGPFTWSYSSSNGGSPFEGFDFGGAEGFSDPFEIFEQFFGGLGGRSQRQRAPTYQTTISFSEAVQGVEKEFEINGKKRKIKIPAGVDDRTQIRFNEFQLLVNVTPDKRFQREGQDVYIKVPLSFTQAILGGTIKAPTLDNKTVTLKVKQGTQPGTMLRLQGKGIPYPNSSQKGDFYIVFDIKFPDKLSKKQKELLNEFERI</sequence>
<name>A0A1F7HBL9_9BACT</name>
<dbReference type="Pfam" id="PF00226">
    <property type="entry name" value="DnaJ"/>
    <property type="match status" value="1"/>
</dbReference>
<dbReference type="InterPro" id="IPR008971">
    <property type="entry name" value="HSP40/DnaJ_pept-bd"/>
</dbReference>
<organism evidence="6 7">
    <name type="scientific">Candidatus Roizmanbacteria bacterium RIFCSPHIGHO2_02_FULL_40_9</name>
    <dbReference type="NCBI Taxonomy" id="1802042"/>
    <lineage>
        <taxon>Bacteria</taxon>
        <taxon>Candidatus Roizmaniibacteriota</taxon>
    </lineage>
</organism>
<protein>
    <recommendedName>
        <fullName evidence="5">J domain-containing protein</fullName>
    </recommendedName>
</protein>
<dbReference type="PROSITE" id="PS50076">
    <property type="entry name" value="DNAJ_2"/>
    <property type="match status" value="1"/>
</dbReference>
<dbReference type="GO" id="GO:0005737">
    <property type="term" value="C:cytoplasm"/>
    <property type="evidence" value="ECO:0007669"/>
    <property type="project" value="TreeGrafter"/>
</dbReference>
<dbReference type="GO" id="GO:0051082">
    <property type="term" value="F:unfolded protein binding"/>
    <property type="evidence" value="ECO:0007669"/>
    <property type="project" value="InterPro"/>
</dbReference>
<keyword evidence="1" id="KW-0479">Metal-binding</keyword>
<keyword evidence="4" id="KW-0862">Zinc</keyword>
<dbReference type="GO" id="GO:0042026">
    <property type="term" value="P:protein refolding"/>
    <property type="evidence" value="ECO:0007669"/>
    <property type="project" value="TreeGrafter"/>
</dbReference>
<dbReference type="AlphaFoldDB" id="A0A1F7HBL9"/>
<dbReference type="PROSITE" id="PS00636">
    <property type="entry name" value="DNAJ_1"/>
    <property type="match status" value="1"/>
</dbReference>
<dbReference type="Gene3D" id="1.10.287.110">
    <property type="entry name" value="DnaJ domain"/>
    <property type="match status" value="1"/>
</dbReference>
<dbReference type="PANTHER" id="PTHR43096">
    <property type="entry name" value="DNAJ HOMOLOG 1, MITOCHONDRIAL-RELATED"/>
    <property type="match status" value="1"/>
</dbReference>
<feature type="domain" description="J" evidence="5">
    <location>
        <begin position="4"/>
        <end position="68"/>
    </location>
</feature>
<evidence type="ECO:0000313" key="6">
    <source>
        <dbReference type="EMBL" id="OGK28707.1"/>
    </source>
</evidence>
<dbReference type="PANTHER" id="PTHR43096:SF10">
    <property type="entry name" value="CHAPERONE PROTEIN DNAJ A6, CHLOROPLASTIC"/>
    <property type="match status" value="1"/>
</dbReference>
<dbReference type="Proteomes" id="UP000177027">
    <property type="component" value="Unassembled WGS sequence"/>
</dbReference>
<evidence type="ECO:0000256" key="3">
    <source>
        <dbReference type="ARBA" id="ARBA00022771"/>
    </source>
</evidence>
<dbReference type="InterPro" id="IPR018253">
    <property type="entry name" value="DnaJ_domain_CS"/>
</dbReference>
<gene>
    <name evidence="6" type="ORF">A3D06_01350</name>
</gene>
<dbReference type="Gene3D" id="2.60.260.20">
    <property type="entry name" value="Urease metallochaperone UreE, N-terminal domain"/>
    <property type="match status" value="2"/>
</dbReference>
<evidence type="ECO:0000256" key="4">
    <source>
        <dbReference type="ARBA" id="ARBA00022833"/>
    </source>
</evidence>
<evidence type="ECO:0000259" key="5">
    <source>
        <dbReference type="PROSITE" id="PS50076"/>
    </source>
</evidence>
<proteinExistence type="predicted"/>
<reference evidence="6 7" key="1">
    <citation type="journal article" date="2016" name="Nat. Commun.">
        <title>Thousands of microbial genomes shed light on interconnected biogeochemical processes in an aquifer system.</title>
        <authorList>
            <person name="Anantharaman K."/>
            <person name="Brown C.T."/>
            <person name="Hug L.A."/>
            <person name="Sharon I."/>
            <person name="Castelle C.J."/>
            <person name="Probst A.J."/>
            <person name="Thomas B.C."/>
            <person name="Singh A."/>
            <person name="Wilkins M.J."/>
            <person name="Karaoz U."/>
            <person name="Brodie E.L."/>
            <person name="Williams K.H."/>
            <person name="Hubbard S.S."/>
            <person name="Banfield J.F."/>
        </authorList>
    </citation>
    <scope>NUCLEOTIDE SEQUENCE [LARGE SCALE GENOMIC DNA]</scope>
</reference>
<dbReference type="InterPro" id="IPR001623">
    <property type="entry name" value="DnaJ_domain"/>
</dbReference>
<dbReference type="PRINTS" id="PR00625">
    <property type="entry name" value="JDOMAIN"/>
</dbReference>
<dbReference type="FunFam" id="2.60.260.20:FF:000005">
    <property type="entry name" value="Chaperone protein dnaJ 1, mitochondrial"/>
    <property type="match status" value="1"/>
</dbReference>
<dbReference type="EMBL" id="MFZS01000032">
    <property type="protein sequence ID" value="OGK28707.1"/>
    <property type="molecule type" value="Genomic_DNA"/>
</dbReference>
<dbReference type="InterPro" id="IPR036869">
    <property type="entry name" value="J_dom_sf"/>
</dbReference>
<dbReference type="Pfam" id="PF01556">
    <property type="entry name" value="DnaJ_C"/>
    <property type="match status" value="1"/>
</dbReference>